<evidence type="ECO:0000259" key="12">
    <source>
        <dbReference type="PROSITE" id="PS50994"/>
    </source>
</evidence>
<dbReference type="Pfam" id="PF00665">
    <property type="entry name" value="rve"/>
    <property type="match status" value="1"/>
</dbReference>
<keyword evidence="5" id="KW-0255">Endonuclease</keyword>
<keyword evidence="14" id="KW-1185">Reference proteome</keyword>
<dbReference type="InterPro" id="IPR043128">
    <property type="entry name" value="Rev_trsase/Diguanyl_cyclase"/>
</dbReference>
<dbReference type="GO" id="GO:0016787">
    <property type="term" value="F:hydrolase activity"/>
    <property type="evidence" value="ECO:0007669"/>
    <property type="project" value="UniProtKB-KW"/>
</dbReference>
<dbReference type="InterPro" id="IPR012337">
    <property type="entry name" value="RNaseH-like_sf"/>
</dbReference>
<evidence type="ECO:0000259" key="10">
    <source>
        <dbReference type="PROSITE" id="PS50158"/>
    </source>
</evidence>
<dbReference type="Proteomes" id="UP001209878">
    <property type="component" value="Unassembled WGS sequence"/>
</dbReference>
<dbReference type="GO" id="GO:0008270">
    <property type="term" value="F:zinc ion binding"/>
    <property type="evidence" value="ECO:0007669"/>
    <property type="project" value="UniProtKB-KW"/>
</dbReference>
<evidence type="ECO:0000256" key="9">
    <source>
        <dbReference type="SAM" id="MobiDB-lite"/>
    </source>
</evidence>
<protein>
    <recommendedName>
        <fullName evidence="1">RNA-directed DNA polymerase</fullName>
        <ecNumber evidence="1">2.7.7.49</ecNumber>
    </recommendedName>
</protein>
<evidence type="ECO:0000313" key="13">
    <source>
        <dbReference type="EMBL" id="KAK2185260.1"/>
    </source>
</evidence>
<dbReference type="Gene3D" id="1.10.340.70">
    <property type="match status" value="1"/>
</dbReference>
<keyword evidence="4" id="KW-0540">Nuclease</keyword>
<keyword evidence="7" id="KW-0695">RNA-directed DNA polymerase</keyword>
<evidence type="ECO:0000256" key="7">
    <source>
        <dbReference type="ARBA" id="ARBA00022918"/>
    </source>
</evidence>
<evidence type="ECO:0000256" key="6">
    <source>
        <dbReference type="ARBA" id="ARBA00022801"/>
    </source>
</evidence>
<dbReference type="InterPro" id="IPR050951">
    <property type="entry name" value="Retrovirus_Pol_polyprotein"/>
</dbReference>
<dbReference type="SUPFAM" id="SSF53098">
    <property type="entry name" value="Ribonuclease H-like"/>
    <property type="match status" value="1"/>
</dbReference>
<sequence>MIVDRLQKHTKPEKFALVARYEFDNRSRQVGESVCDYVATLQHLASECKFSDVTRAERLRDRLVSGIRDDKMLRDLLREKLDDLTFEIAVRRCLAIEQANRDVQVFQGETGKETRVHKLDSCRRQPRQQNSKAMPRKTNQRPCQRADTMSKCYRCNGQHNPKGCPFIKEKCYQCGKVGHIRKACRQKANKQPPATSLHVMQGNEDAERQDLTGLYRVSKGNDRKPISVTMEVENRELVMELDTGSAVSVIGEEKYHEQLRHVPLESTTLQLHTYTGENVKPLGVLSVKVRYGEQSKDLQLYVMKGIGPTLFGPAWLHFIRLNWPLMHLETQSGFRDVLDRHAAVFSDELGRLLNIKARIQLKEEPKPRFWKARPVALGRKPAVDEWAAPIVTPIKKDGEVRICGDFKVTINPQLDVNEYRLPRIEEIYANLSGGQQFSVIDLRQAYLQMEVEEESKTYLTVNTHRGLYQYQRLPYGVASAPAVWQRAMDQVLQGIPGVQCYLGDIIVTGRTREEHLKAFDKVLGRLEEHGLKANREKCKFLQNSVEYLGHVITAEGLPQSPKKVQAMAGLPSHQNVGQLRSFLGMVQYYARFLPDLATHLAPLHRLLQKDEHWIWGKEQECAFRIVREMLLQDRVLTHFNPDLPVVVACDSSSYSLGAVLSHRMPDGSERPVAYASRSLTQTEKKFAQIEKEALGLYWGVRKFQPYLEGRRFILITDHKPLKYIMDPGKAVPVTTAARLQRWCLFLGAFAYQIEYRGSKQHANCDGLSRLPLRQVPEDKPDEVEMFHMTVVETLPVTERELKRETHRDALLSRVVRLVESGWECVVSQPNFAPYLNRKDELTMHHGILMWGNRVIVPTKLRGRVMETLHEGHMGTVKMKGLARGYIWWPRMDEDIEDVTREGCQGVANNPKQAPLHRWEYPAYPWQRLHIDFAGPFQEKMFLVVVDAHTNWPDIFEMRNTTAAETVATLRSLFARMGLPEQVVSDNGPQFVSGEFKHFTEMNGIRHVTGAPYHPSTNGLAERCQS</sequence>
<dbReference type="Pfam" id="PF17917">
    <property type="entry name" value="RT_RNaseH"/>
    <property type="match status" value="1"/>
</dbReference>
<dbReference type="PROSITE" id="PS50158">
    <property type="entry name" value="ZF_CCHC"/>
    <property type="match status" value="1"/>
</dbReference>
<dbReference type="GO" id="GO:0004519">
    <property type="term" value="F:endonuclease activity"/>
    <property type="evidence" value="ECO:0007669"/>
    <property type="project" value="UniProtKB-KW"/>
</dbReference>
<dbReference type="FunFam" id="1.10.340.70:FF:000003">
    <property type="entry name" value="Protein CBG25708"/>
    <property type="match status" value="1"/>
</dbReference>
<dbReference type="InterPro" id="IPR001878">
    <property type="entry name" value="Znf_CCHC"/>
</dbReference>
<feature type="domain" description="CCHC-type" evidence="10">
    <location>
        <begin position="170"/>
        <end position="186"/>
    </location>
</feature>
<keyword evidence="3" id="KW-0548">Nucleotidyltransferase</keyword>
<feature type="region of interest" description="Disordered" evidence="9">
    <location>
        <begin position="116"/>
        <end position="142"/>
    </location>
</feature>
<dbReference type="InterPro" id="IPR036397">
    <property type="entry name" value="RNaseH_sf"/>
</dbReference>
<dbReference type="InterPro" id="IPR021109">
    <property type="entry name" value="Peptidase_aspartic_dom_sf"/>
</dbReference>
<evidence type="ECO:0000256" key="2">
    <source>
        <dbReference type="ARBA" id="ARBA00022679"/>
    </source>
</evidence>
<feature type="domain" description="Integrase catalytic" evidence="12">
    <location>
        <begin position="920"/>
        <end position="1025"/>
    </location>
</feature>
<dbReference type="PANTHER" id="PTHR37984">
    <property type="entry name" value="PROTEIN CBG26694"/>
    <property type="match status" value="1"/>
</dbReference>
<dbReference type="SUPFAM" id="SSF50630">
    <property type="entry name" value="Acid proteases"/>
    <property type="match status" value="1"/>
</dbReference>
<dbReference type="CDD" id="cd01647">
    <property type="entry name" value="RT_LTR"/>
    <property type="match status" value="1"/>
</dbReference>
<dbReference type="Gene3D" id="3.30.420.10">
    <property type="entry name" value="Ribonuclease H-like superfamily/Ribonuclease H"/>
    <property type="match status" value="1"/>
</dbReference>
<keyword evidence="8" id="KW-0479">Metal-binding</keyword>
<dbReference type="InterPro" id="IPR000477">
    <property type="entry name" value="RT_dom"/>
</dbReference>
<dbReference type="Gene3D" id="3.30.70.270">
    <property type="match status" value="2"/>
</dbReference>
<keyword evidence="6" id="KW-0378">Hydrolase</keyword>
<dbReference type="InterPro" id="IPR043502">
    <property type="entry name" value="DNA/RNA_pol_sf"/>
</dbReference>
<dbReference type="InterPro" id="IPR041373">
    <property type="entry name" value="RT_RNaseH"/>
</dbReference>
<dbReference type="GO" id="GO:0003676">
    <property type="term" value="F:nucleic acid binding"/>
    <property type="evidence" value="ECO:0007669"/>
    <property type="project" value="InterPro"/>
</dbReference>
<dbReference type="SMART" id="SM00343">
    <property type="entry name" value="ZnF_C2HC"/>
    <property type="match status" value="1"/>
</dbReference>
<keyword evidence="8" id="KW-0862">Zinc</keyword>
<dbReference type="PANTHER" id="PTHR37984:SF14">
    <property type="entry name" value="RIBONUCLEASE H"/>
    <property type="match status" value="1"/>
</dbReference>
<evidence type="ECO:0000256" key="4">
    <source>
        <dbReference type="ARBA" id="ARBA00022722"/>
    </source>
</evidence>
<dbReference type="Pfam" id="PF00078">
    <property type="entry name" value="RVT_1"/>
    <property type="match status" value="1"/>
</dbReference>
<comment type="caution">
    <text evidence="13">The sequence shown here is derived from an EMBL/GenBank/DDBJ whole genome shotgun (WGS) entry which is preliminary data.</text>
</comment>
<evidence type="ECO:0000256" key="8">
    <source>
        <dbReference type="PROSITE-ProRule" id="PRU00047"/>
    </source>
</evidence>
<evidence type="ECO:0000313" key="14">
    <source>
        <dbReference type="Proteomes" id="UP001209878"/>
    </source>
</evidence>
<dbReference type="Gene3D" id="4.10.60.10">
    <property type="entry name" value="Zinc finger, CCHC-type"/>
    <property type="match status" value="1"/>
</dbReference>
<dbReference type="PROSITE" id="PS50878">
    <property type="entry name" value="RT_POL"/>
    <property type="match status" value="1"/>
</dbReference>
<gene>
    <name evidence="13" type="ORF">NP493_241g04021</name>
</gene>
<dbReference type="GO" id="GO:0015074">
    <property type="term" value="P:DNA integration"/>
    <property type="evidence" value="ECO:0007669"/>
    <property type="project" value="InterPro"/>
</dbReference>
<dbReference type="Pfam" id="PF17921">
    <property type="entry name" value="Integrase_H2C2"/>
    <property type="match status" value="1"/>
</dbReference>
<dbReference type="InterPro" id="IPR001584">
    <property type="entry name" value="Integrase_cat-core"/>
</dbReference>
<dbReference type="AlphaFoldDB" id="A0AAD9NZF1"/>
<dbReference type="CDD" id="cd09274">
    <property type="entry name" value="RNase_HI_RT_Ty3"/>
    <property type="match status" value="1"/>
</dbReference>
<dbReference type="GO" id="GO:0003964">
    <property type="term" value="F:RNA-directed DNA polymerase activity"/>
    <property type="evidence" value="ECO:0007669"/>
    <property type="project" value="UniProtKB-KW"/>
</dbReference>
<evidence type="ECO:0000256" key="5">
    <source>
        <dbReference type="ARBA" id="ARBA00022759"/>
    </source>
</evidence>
<dbReference type="SUPFAM" id="SSF56672">
    <property type="entry name" value="DNA/RNA polymerases"/>
    <property type="match status" value="1"/>
</dbReference>
<accession>A0AAD9NZF1</accession>
<evidence type="ECO:0000256" key="3">
    <source>
        <dbReference type="ARBA" id="ARBA00022695"/>
    </source>
</evidence>
<evidence type="ECO:0000259" key="11">
    <source>
        <dbReference type="PROSITE" id="PS50878"/>
    </source>
</evidence>
<name>A0AAD9NZF1_RIDPI</name>
<organism evidence="13 14">
    <name type="scientific">Ridgeia piscesae</name>
    <name type="common">Tubeworm</name>
    <dbReference type="NCBI Taxonomy" id="27915"/>
    <lineage>
        <taxon>Eukaryota</taxon>
        <taxon>Metazoa</taxon>
        <taxon>Spiralia</taxon>
        <taxon>Lophotrochozoa</taxon>
        <taxon>Annelida</taxon>
        <taxon>Polychaeta</taxon>
        <taxon>Sedentaria</taxon>
        <taxon>Canalipalpata</taxon>
        <taxon>Sabellida</taxon>
        <taxon>Siboglinidae</taxon>
        <taxon>Ridgeia</taxon>
    </lineage>
</organism>
<dbReference type="PROSITE" id="PS50994">
    <property type="entry name" value="INTEGRASE"/>
    <property type="match status" value="1"/>
</dbReference>
<reference evidence="13" key="1">
    <citation type="journal article" date="2023" name="Mol. Biol. Evol.">
        <title>Third-Generation Sequencing Reveals the Adaptive Role of the Epigenome in Three Deep-Sea Polychaetes.</title>
        <authorList>
            <person name="Perez M."/>
            <person name="Aroh O."/>
            <person name="Sun Y."/>
            <person name="Lan Y."/>
            <person name="Juniper S.K."/>
            <person name="Young C.R."/>
            <person name="Angers B."/>
            <person name="Qian P.Y."/>
        </authorList>
    </citation>
    <scope>NUCLEOTIDE SEQUENCE</scope>
    <source>
        <strain evidence="13">R07B-5</strain>
    </source>
</reference>
<proteinExistence type="predicted"/>
<dbReference type="InterPro" id="IPR041588">
    <property type="entry name" value="Integrase_H2C2"/>
</dbReference>
<dbReference type="Gene3D" id="3.10.10.10">
    <property type="entry name" value="HIV Type 1 Reverse Transcriptase, subunit A, domain 1"/>
    <property type="match status" value="1"/>
</dbReference>
<dbReference type="EMBL" id="JAODUO010000241">
    <property type="protein sequence ID" value="KAK2185260.1"/>
    <property type="molecule type" value="Genomic_DNA"/>
</dbReference>
<dbReference type="Gene3D" id="2.40.70.10">
    <property type="entry name" value="Acid Proteases"/>
    <property type="match status" value="1"/>
</dbReference>
<dbReference type="FunFam" id="3.30.70.270:FF:000020">
    <property type="entry name" value="Transposon Tf2-6 polyprotein-like Protein"/>
    <property type="match status" value="1"/>
</dbReference>
<keyword evidence="8" id="KW-0863">Zinc-finger</keyword>
<keyword evidence="2" id="KW-0808">Transferase</keyword>
<dbReference type="EC" id="2.7.7.49" evidence="1"/>
<feature type="domain" description="Reverse transcriptase" evidence="11">
    <location>
        <begin position="374"/>
        <end position="552"/>
    </location>
</feature>
<evidence type="ECO:0000256" key="1">
    <source>
        <dbReference type="ARBA" id="ARBA00012493"/>
    </source>
</evidence>